<accession>A0A0C2PWQ8</accession>
<evidence type="ECO:0000313" key="3">
    <source>
        <dbReference type="Proteomes" id="UP000053820"/>
    </source>
</evidence>
<gene>
    <name evidence="2" type="ORF">HYDPIDRAFT_171639</name>
</gene>
<organism evidence="2 3">
    <name type="scientific">Hydnomerulius pinastri MD-312</name>
    <dbReference type="NCBI Taxonomy" id="994086"/>
    <lineage>
        <taxon>Eukaryota</taxon>
        <taxon>Fungi</taxon>
        <taxon>Dikarya</taxon>
        <taxon>Basidiomycota</taxon>
        <taxon>Agaricomycotina</taxon>
        <taxon>Agaricomycetes</taxon>
        <taxon>Agaricomycetidae</taxon>
        <taxon>Boletales</taxon>
        <taxon>Boletales incertae sedis</taxon>
        <taxon>Leucogyrophana</taxon>
    </lineage>
</organism>
<keyword evidence="3" id="KW-1185">Reference proteome</keyword>
<name>A0A0C2PWQ8_9AGAM</name>
<proteinExistence type="predicted"/>
<sequence>MDVDEHSSCVNDGQPLTLDKRSSRNEDIPIDPILLAEEHTLQSLILHPVAVTSESVFKQCADANVNLERTSQRHPTTHPHTQAEAQMAISTQNRQLELVNGQLLGVTDQLHTFKTELSGIKAAQQQAQTVTKAQAEMIDLVSAMIAKLTEDMAGLS</sequence>
<dbReference type="AlphaFoldDB" id="A0A0C2PWQ8"/>
<dbReference type="Proteomes" id="UP000053820">
    <property type="component" value="Unassembled WGS sequence"/>
</dbReference>
<reference evidence="2 3" key="1">
    <citation type="submission" date="2014-04" db="EMBL/GenBank/DDBJ databases">
        <title>Evolutionary Origins and Diversification of the Mycorrhizal Mutualists.</title>
        <authorList>
            <consortium name="DOE Joint Genome Institute"/>
            <consortium name="Mycorrhizal Genomics Consortium"/>
            <person name="Kohler A."/>
            <person name="Kuo A."/>
            <person name="Nagy L.G."/>
            <person name="Floudas D."/>
            <person name="Copeland A."/>
            <person name="Barry K.W."/>
            <person name="Cichocki N."/>
            <person name="Veneault-Fourrey C."/>
            <person name="LaButti K."/>
            <person name="Lindquist E.A."/>
            <person name="Lipzen A."/>
            <person name="Lundell T."/>
            <person name="Morin E."/>
            <person name="Murat C."/>
            <person name="Riley R."/>
            <person name="Ohm R."/>
            <person name="Sun H."/>
            <person name="Tunlid A."/>
            <person name="Henrissat B."/>
            <person name="Grigoriev I.V."/>
            <person name="Hibbett D.S."/>
            <person name="Martin F."/>
        </authorList>
    </citation>
    <scope>NUCLEOTIDE SEQUENCE [LARGE SCALE GENOMIC DNA]</scope>
    <source>
        <strain evidence="2 3">MD-312</strain>
    </source>
</reference>
<dbReference type="HOGENOM" id="CLU_1690955_0_0_1"/>
<evidence type="ECO:0000256" key="1">
    <source>
        <dbReference type="SAM" id="MobiDB-lite"/>
    </source>
</evidence>
<protein>
    <submittedName>
        <fullName evidence="2">Uncharacterized protein</fullName>
    </submittedName>
</protein>
<dbReference type="EMBL" id="KN840280">
    <property type="protein sequence ID" value="KIJ57550.1"/>
    <property type="molecule type" value="Genomic_DNA"/>
</dbReference>
<feature type="non-terminal residue" evidence="2">
    <location>
        <position position="156"/>
    </location>
</feature>
<evidence type="ECO:0000313" key="2">
    <source>
        <dbReference type="EMBL" id="KIJ57550.1"/>
    </source>
</evidence>
<feature type="region of interest" description="Disordered" evidence="1">
    <location>
        <begin position="1"/>
        <end position="24"/>
    </location>
</feature>